<proteinExistence type="predicted"/>
<organism evidence="5 6">
    <name type="scientific">Quadrisphaera setariae</name>
    <dbReference type="NCBI Taxonomy" id="2593304"/>
    <lineage>
        <taxon>Bacteria</taxon>
        <taxon>Bacillati</taxon>
        <taxon>Actinomycetota</taxon>
        <taxon>Actinomycetes</taxon>
        <taxon>Kineosporiales</taxon>
        <taxon>Kineosporiaceae</taxon>
        <taxon>Quadrisphaera</taxon>
    </lineage>
</organism>
<keyword evidence="2" id="KW-0812">Transmembrane</keyword>
<feature type="transmembrane region" description="Helical" evidence="2">
    <location>
        <begin position="48"/>
        <end position="68"/>
    </location>
</feature>
<dbReference type="Pfam" id="PF04235">
    <property type="entry name" value="DUF418"/>
    <property type="match status" value="1"/>
</dbReference>
<dbReference type="OrthoDB" id="4966979at2"/>
<keyword evidence="2" id="KW-0472">Membrane</keyword>
<feature type="transmembrane region" description="Helical" evidence="2">
    <location>
        <begin position="164"/>
        <end position="185"/>
    </location>
</feature>
<dbReference type="AlphaFoldDB" id="A0A5C8ZGN4"/>
<feature type="transmembrane region" description="Helical" evidence="2">
    <location>
        <begin position="235"/>
        <end position="254"/>
    </location>
</feature>
<feature type="transmembrane region" description="Helical" evidence="2">
    <location>
        <begin position="80"/>
        <end position="98"/>
    </location>
</feature>
<dbReference type="Proteomes" id="UP000321234">
    <property type="component" value="Unassembled WGS sequence"/>
</dbReference>
<feature type="transmembrane region" description="Helical" evidence="2">
    <location>
        <begin position="118"/>
        <end position="135"/>
    </location>
</feature>
<evidence type="ECO:0000256" key="1">
    <source>
        <dbReference type="SAM" id="MobiDB-lite"/>
    </source>
</evidence>
<sequence>MTTTGAEALLPSPRPQGDASEVPQSSGGGESTSPPASVQRPRLRGVDLARGLAVLGMFAAHIGAAPTFLASDPSTWGGVAHGRSSILFATLAGVSVALMSGRTTPPGDEDVVAARLRLLVRAVCLFLVGGLVQYLSTPVAVILEFYAVLLVLCVPLLRWRPRHLFLLAAGIALVLPGLRALLVAAQGTSSWLGSGGELGTLAVSGMYPAVVWAAFVVAGLGVGRCDLTAARVKGALVAVGVALAVVGYGGSWALTQAFPSIDPMSPASSSAGPSSSGPYPEPQQVPGSEVDLTGFTCMDQMDGTYWCADDSGPNALNGPPPGAESDAGAGVPPFTSSLRVSDFLGTAAHSGATPEVIGSGGVALAVLGTCLALADALGRRRAGGLVAPLVAVGAMPLTAYCAHLVAIAVVGHLPGGMMAEGEPGWLSGSWQLWALFAGAALVVCTLWGRFLGRGPLERLISWTARRATRA</sequence>
<dbReference type="InterPro" id="IPR007349">
    <property type="entry name" value="DUF418"/>
</dbReference>
<name>A0A5C8ZGN4_9ACTN</name>
<feature type="transmembrane region" description="Helical" evidence="2">
    <location>
        <begin position="141"/>
        <end position="157"/>
    </location>
</feature>
<feature type="transmembrane region" description="Helical" evidence="2">
    <location>
        <begin position="386"/>
        <end position="410"/>
    </location>
</feature>
<feature type="domain" description="Heparan-alpha-glucosaminide N-acetyltransferase catalytic" evidence="4">
    <location>
        <begin position="42"/>
        <end position="228"/>
    </location>
</feature>
<gene>
    <name evidence="5" type="ORF">FMM08_05565</name>
</gene>
<feature type="compositionally biased region" description="Low complexity" evidence="1">
    <location>
        <begin position="265"/>
        <end position="278"/>
    </location>
</feature>
<dbReference type="InterPro" id="IPR012429">
    <property type="entry name" value="HGSNAT_cat"/>
</dbReference>
<keyword evidence="6" id="KW-1185">Reference proteome</keyword>
<feature type="region of interest" description="Disordered" evidence="1">
    <location>
        <begin position="264"/>
        <end position="290"/>
    </location>
</feature>
<protein>
    <submittedName>
        <fullName evidence="5">DUF1624 domain-containing protein</fullName>
    </submittedName>
</protein>
<evidence type="ECO:0000313" key="5">
    <source>
        <dbReference type="EMBL" id="TXR56967.1"/>
    </source>
</evidence>
<evidence type="ECO:0000259" key="3">
    <source>
        <dbReference type="Pfam" id="PF04235"/>
    </source>
</evidence>
<comment type="caution">
    <text evidence="5">The sequence shown here is derived from an EMBL/GenBank/DDBJ whole genome shotgun (WGS) entry which is preliminary data.</text>
</comment>
<dbReference type="RefSeq" id="WP_147925388.1">
    <property type="nucleotide sequence ID" value="NZ_VKAC01000003.1"/>
</dbReference>
<evidence type="ECO:0000256" key="2">
    <source>
        <dbReference type="SAM" id="Phobius"/>
    </source>
</evidence>
<feature type="transmembrane region" description="Helical" evidence="2">
    <location>
        <begin position="430"/>
        <end position="451"/>
    </location>
</feature>
<feature type="transmembrane region" description="Helical" evidence="2">
    <location>
        <begin position="205"/>
        <end position="223"/>
    </location>
</feature>
<accession>A0A5C8ZGN4</accession>
<feature type="region of interest" description="Disordered" evidence="1">
    <location>
        <begin position="1"/>
        <end position="41"/>
    </location>
</feature>
<dbReference type="Pfam" id="PF07786">
    <property type="entry name" value="HGSNAT_cat"/>
    <property type="match status" value="1"/>
</dbReference>
<reference evidence="5 6" key="1">
    <citation type="submission" date="2019-07" db="EMBL/GenBank/DDBJ databases">
        <title>Quadrisphaera sp. strain DD2A genome sequencing and assembly.</title>
        <authorList>
            <person name="Kim I."/>
        </authorList>
    </citation>
    <scope>NUCLEOTIDE SEQUENCE [LARGE SCALE GENOMIC DNA]</scope>
    <source>
        <strain evidence="5 6">DD2A</strain>
    </source>
</reference>
<evidence type="ECO:0000259" key="4">
    <source>
        <dbReference type="Pfam" id="PF07786"/>
    </source>
</evidence>
<feature type="domain" description="DUF418" evidence="3">
    <location>
        <begin position="363"/>
        <end position="462"/>
    </location>
</feature>
<dbReference type="InterPro" id="IPR052529">
    <property type="entry name" value="Bact_Transport_Assoc"/>
</dbReference>
<dbReference type="PANTHER" id="PTHR30590">
    <property type="entry name" value="INNER MEMBRANE PROTEIN"/>
    <property type="match status" value="1"/>
</dbReference>
<feature type="transmembrane region" description="Helical" evidence="2">
    <location>
        <begin position="356"/>
        <end position="374"/>
    </location>
</feature>
<dbReference type="EMBL" id="VKAC01000003">
    <property type="protein sequence ID" value="TXR56967.1"/>
    <property type="molecule type" value="Genomic_DNA"/>
</dbReference>
<evidence type="ECO:0000313" key="6">
    <source>
        <dbReference type="Proteomes" id="UP000321234"/>
    </source>
</evidence>
<dbReference type="PANTHER" id="PTHR30590:SF3">
    <property type="entry name" value="HYPOTHETICAL MEMBRANE SPANNING PROTEIN"/>
    <property type="match status" value="1"/>
</dbReference>
<keyword evidence="2" id="KW-1133">Transmembrane helix</keyword>